<evidence type="ECO:0000313" key="12">
    <source>
        <dbReference type="Proteomes" id="UP000037395"/>
    </source>
</evidence>
<keyword evidence="4 8" id="KW-0249">Electron transport</keyword>
<keyword evidence="6 8" id="KW-0411">Iron-sulfur</keyword>
<dbReference type="EMBL" id="BMUB01000014">
    <property type="protein sequence ID" value="GGU93148.1"/>
    <property type="molecule type" value="Genomic_DNA"/>
</dbReference>
<evidence type="ECO:0000256" key="1">
    <source>
        <dbReference type="ARBA" id="ARBA00001927"/>
    </source>
</evidence>
<sequence>MRITVDTGRCVGAGQCVLNAPAVFDQDHDGVVEVHDPAAAAADPEAVALAATLCPSAAITVHRD</sequence>
<keyword evidence="5 8" id="KW-0408">Iron</keyword>
<dbReference type="PROSITE" id="PS51379">
    <property type="entry name" value="4FE4S_FER_2"/>
    <property type="match status" value="1"/>
</dbReference>
<accession>A0A1E7MXP0</accession>
<keyword evidence="3 8" id="KW-0479">Metal-binding</keyword>
<evidence type="ECO:0000259" key="9">
    <source>
        <dbReference type="PROSITE" id="PS51379"/>
    </source>
</evidence>
<dbReference type="GeneID" id="97488329"/>
<evidence type="ECO:0000256" key="8">
    <source>
        <dbReference type="RuleBase" id="RU368020"/>
    </source>
</evidence>
<dbReference type="InterPro" id="IPR001080">
    <property type="entry name" value="3Fe4S_ferredoxin"/>
</dbReference>
<comment type="function">
    <text evidence="8">Ferredoxins are iron-sulfur proteins that transfer electrons in a wide variety of metabolic reactions.</text>
</comment>
<gene>
    <name evidence="10" type="ORF">GCM10010502_53450</name>
    <name evidence="11" type="ORF">HS99_0039285</name>
</gene>
<evidence type="ECO:0000256" key="5">
    <source>
        <dbReference type="ARBA" id="ARBA00023004"/>
    </source>
</evidence>
<reference evidence="10" key="1">
    <citation type="journal article" date="2014" name="Int. J. Syst. Evol. Microbiol.">
        <title>Complete genome sequence of Corynebacterium casei LMG S-19264T (=DSM 44701T), isolated from a smear-ripened cheese.</title>
        <authorList>
            <consortium name="US DOE Joint Genome Institute (JGI-PGF)"/>
            <person name="Walter F."/>
            <person name="Albersmeier A."/>
            <person name="Kalinowski J."/>
            <person name="Ruckert C."/>
        </authorList>
    </citation>
    <scope>NUCLEOTIDE SEQUENCE</scope>
    <source>
        <strain evidence="10">JCM 4434</strain>
    </source>
</reference>
<evidence type="ECO:0000313" key="11">
    <source>
        <dbReference type="EMBL" id="OEV33205.1"/>
    </source>
</evidence>
<dbReference type="InterPro" id="IPR051269">
    <property type="entry name" value="Fe-S_cluster_ET"/>
</dbReference>
<comment type="caution">
    <text evidence="11">The sequence shown here is derived from an EMBL/GenBank/DDBJ whole genome shotgun (WGS) entry which is preliminary data.</text>
</comment>
<dbReference type="KEGG" id="kau:B6264_25280"/>
<organism evidence="11 12">
    <name type="scientific">Kitasatospora aureofaciens</name>
    <name type="common">Streptomyces aureofaciens</name>
    <dbReference type="NCBI Taxonomy" id="1894"/>
    <lineage>
        <taxon>Bacteria</taxon>
        <taxon>Bacillati</taxon>
        <taxon>Actinomycetota</taxon>
        <taxon>Actinomycetes</taxon>
        <taxon>Kitasatosporales</taxon>
        <taxon>Streptomycetaceae</taxon>
        <taxon>Kitasatospora</taxon>
    </lineage>
</organism>
<dbReference type="AlphaFoldDB" id="A0A1E7MXP0"/>
<dbReference type="SUPFAM" id="SSF54862">
    <property type="entry name" value="4Fe-4S ferredoxins"/>
    <property type="match status" value="1"/>
</dbReference>
<comment type="cofactor">
    <cofactor evidence="1">
        <name>[3Fe-4S] cluster</name>
        <dbReference type="ChEBI" id="CHEBI:21137"/>
    </cofactor>
</comment>
<dbReference type="RefSeq" id="WP_030557707.1">
    <property type="nucleotide sequence ID" value="NZ_BMUB01000014.1"/>
</dbReference>
<dbReference type="InterPro" id="IPR017896">
    <property type="entry name" value="4Fe4S_Fe-S-bd"/>
</dbReference>
<name>A0A1E7MXP0_KITAU</name>
<reference evidence="11 12" key="2">
    <citation type="submission" date="2014-07" db="EMBL/GenBank/DDBJ databases">
        <authorList>
            <person name="Zhang J.E."/>
            <person name="Yang H."/>
            <person name="Guo J."/>
            <person name="Deng Z."/>
            <person name="Luo H."/>
            <person name="Luo M."/>
            <person name="Zhao B."/>
        </authorList>
    </citation>
    <scope>NUCLEOTIDE SEQUENCE [LARGE SCALE GENOMIC DNA]</scope>
    <source>
        <strain evidence="11">ATCC 10762</strain>
        <strain evidence="12">ATCC 10762 / DSM 40127 / CCM 3239 / JCM 4008 / LMG 5968 / NBRC 12843 / NCIMB 8234 / A-377</strain>
    </source>
</reference>
<dbReference type="GO" id="GO:0009055">
    <property type="term" value="F:electron transfer activity"/>
    <property type="evidence" value="ECO:0007669"/>
    <property type="project" value="UniProtKB-UniRule"/>
</dbReference>
<dbReference type="Gene3D" id="3.30.70.20">
    <property type="match status" value="1"/>
</dbReference>
<protein>
    <recommendedName>
        <fullName evidence="8">Ferredoxin</fullName>
    </recommendedName>
</protein>
<dbReference type="GO" id="GO:0051538">
    <property type="term" value="F:3 iron, 4 sulfur cluster binding"/>
    <property type="evidence" value="ECO:0007669"/>
    <property type="project" value="UniProtKB-KW"/>
</dbReference>
<dbReference type="PANTHER" id="PTHR36923">
    <property type="entry name" value="FERREDOXIN"/>
    <property type="match status" value="1"/>
</dbReference>
<accession>A0A8H9HW68</accession>
<evidence type="ECO:0000256" key="7">
    <source>
        <dbReference type="ARBA" id="ARBA00023291"/>
    </source>
</evidence>
<dbReference type="GO" id="GO:0005506">
    <property type="term" value="F:iron ion binding"/>
    <property type="evidence" value="ECO:0007669"/>
    <property type="project" value="UniProtKB-UniRule"/>
</dbReference>
<keyword evidence="7" id="KW-0003">3Fe-4S</keyword>
<feature type="domain" description="4Fe-4S ferredoxin-type" evidence="9">
    <location>
        <begin position="1"/>
        <end position="29"/>
    </location>
</feature>
<evidence type="ECO:0000256" key="4">
    <source>
        <dbReference type="ARBA" id="ARBA00022982"/>
    </source>
</evidence>
<dbReference type="EMBL" id="JPRF03000073">
    <property type="protein sequence ID" value="OEV33205.1"/>
    <property type="molecule type" value="Genomic_DNA"/>
</dbReference>
<keyword evidence="2 8" id="KW-0813">Transport</keyword>
<dbReference type="Pfam" id="PF13370">
    <property type="entry name" value="Fer4_13"/>
    <property type="match status" value="1"/>
</dbReference>
<evidence type="ECO:0000313" key="10">
    <source>
        <dbReference type="EMBL" id="GGU93148.1"/>
    </source>
</evidence>
<dbReference type="Proteomes" id="UP000037395">
    <property type="component" value="Unassembled WGS sequence"/>
</dbReference>
<proteinExistence type="predicted"/>
<reference evidence="10" key="5">
    <citation type="submission" date="2020-09" db="EMBL/GenBank/DDBJ databases">
        <authorList>
            <person name="Sun Q."/>
            <person name="Ohkuma M."/>
        </authorList>
    </citation>
    <scope>NUCLEOTIDE SEQUENCE</scope>
    <source>
        <strain evidence="10">JCM 4434</strain>
    </source>
</reference>
<reference evidence="11" key="4">
    <citation type="submission" date="2016-08" db="EMBL/GenBank/DDBJ databases">
        <title>Sequencing, Assembly and Comparative Genomics of S. aureofaciens ATCC 10762.</title>
        <authorList>
            <person name="Gradnigo J.S."/>
            <person name="Johnson N."/>
            <person name="Somerville G.A."/>
        </authorList>
    </citation>
    <scope>NUCLEOTIDE SEQUENCE [LARGE SCALE GENOMIC DNA]</scope>
    <source>
        <strain evidence="11">ATCC 10762</strain>
    </source>
</reference>
<dbReference type="PRINTS" id="PR00352">
    <property type="entry name" value="3FE4SFRDOXIN"/>
</dbReference>
<reference evidence="12" key="3">
    <citation type="submission" date="2016-08" db="EMBL/GenBank/DDBJ databases">
        <title>Sequencing, assembly and comparative genomics of S. aureofaciens ATCC 10762.</title>
        <authorList>
            <person name="Gradnigo J.S."/>
            <person name="Johnson N."/>
            <person name="Somerville G.A."/>
        </authorList>
    </citation>
    <scope>NUCLEOTIDE SEQUENCE [LARGE SCALE GENOMIC DNA]</scope>
    <source>
        <strain evidence="12">ATCC 10762 / DSM 40127 / CCM 3239 / JCM 4008 / LMG 5968 / NBRC 12843 / NCIMB 8234 / A-377</strain>
    </source>
</reference>
<dbReference type="OrthoDB" id="9803319at2"/>
<evidence type="ECO:0000256" key="6">
    <source>
        <dbReference type="ARBA" id="ARBA00023014"/>
    </source>
</evidence>
<dbReference type="Proteomes" id="UP000610124">
    <property type="component" value="Unassembled WGS sequence"/>
</dbReference>
<evidence type="ECO:0000256" key="3">
    <source>
        <dbReference type="ARBA" id="ARBA00022723"/>
    </source>
</evidence>
<evidence type="ECO:0000256" key="2">
    <source>
        <dbReference type="ARBA" id="ARBA00022448"/>
    </source>
</evidence>
<dbReference type="PANTHER" id="PTHR36923:SF3">
    <property type="entry name" value="FERREDOXIN"/>
    <property type="match status" value="1"/>
</dbReference>
<keyword evidence="12" id="KW-1185">Reference proteome</keyword>